<keyword evidence="4 9" id="KW-0812">Transmembrane</keyword>
<reference evidence="11 12" key="1">
    <citation type="submission" date="2019-03" db="EMBL/GenBank/DDBJ databases">
        <title>Genomics of glacier-inhabiting Cryobacterium strains.</title>
        <authorList>
            <person name="Liu Q."/>
            <person name="Xin Y.-H."/>
        </authorList>
    </citation>
    <scope>NUCLEOTIDE SEQUENCE [LARGE SCALE GENOMIC DNA]</scope>
    <source>
        <strain evidence="11 12">TMT2-16</strain>
    </source>
</reference>
<keyword evidence="7" id="KW-0131">Cell cycle</keyword>
<evidence type="ECO:0000256" key="1">
    <source>
        <dbReference type="ARBA" id="ARBA00004370"/>
    </source>
</evidence>
<keyword evidence="3" id="KW-0132">Cell division</keyword>
<dbReference type="RefSeq" id="WP_134372944.1">
    <property type="nucleotide sequence ID" value="NZ_SOGO01000017.1"/>
</dbReference>
<feature type="compositionally biased region" description="Low complexity" evidence="8">
    <location>
        <begin position="71"/>
        <end position="86"/>
    </location>
</feature>
<keyword evidence="12" id="KW-1185">Reference proteome</keyword>
<evidence type="ECO:0000313" key="12">
    <source>
        <dbReference type="Proteomes" id="UP000297851"/>
    </source>
</evidence>
<dbReference type="InterPro" id="IPR013685">
    <property type="entry name" value="POTRA_FtsQ_type"/>
</dbReference>
<protein>
    <submittedName>
        <fullName evidence="11">FtsQ-type POTRA domain-containing protein</fullName>
    </submittedName>
</protein>
<proteinExistence type="predicted"/>
<organism evidence="11 12">
    <name type="scientific">Cryobacterium sandaracinum</name>
    <dbReference type="NCBI Taxonomy" id="1259247"/>
    <lineage>
        <taxon>Bacteria</taxon>
        <taxon>Bacillati</taxon>
        <taxon>Actinomycetota</taxon>
        <taxon>Actinomycetes</taxon>
        <taxon>Micrococcales</taxon>
        <taxon>Microbacteriaceae</taxon>
        <taxon>Cryobacterium</taxon>
    </lineage>
</organism>
<dbReference type="PANTHER" id="PTHR37820">
    <property type="entry name" value="CELL DIVISION PROTEIN DIVIB"/>
    <property type="match status" value="1"/>
</dbReference>
<feature type="region of interest" description="Disordered" evidence="8">
    <location>
        <begin position="1"/>
        <end position="101"/>
    </location>
</feature>
<keyword evidence="5 9" id="KW-1133">Transmembrane helix</keyword>
<evidence type="ECO:0000259" key="10">
    <source>
        <dbReference type="PROSITE" id="PS51779"/>
    </source>
</evidence>
<evidence type="ECO:0000256" key="4">
    <source>
        <dbReference type="ARBA" id="ARBA00022692"/>
    </source>
</evidence>
<dbReference type="Gene3D" id="3.10.20.310">
    <property type="entry name" value="membrane protein fhac"/>
    <property type="match status" value="1"/>
</dbReference>
<accession>A0ABY2JIR6</accession>
<dbReference type="InterPro" id="IPR005548">
    <property type="entry name" value="Cell_div_FtsQ/DivIB_C"/>
</dbReference>
<dbReference type="InterPro" id="IPR034746">
    <property type="entry name" value="POTRA"/>
</dbReference>
<evidence type="ECO:0000256" key="5">
    <source>
        <dbReference type="ARBA" id="ARBA00022989"/>
    </source>
</evidence>
<dbReference type="Pfam" id="PF03799">
    <property type="entry name" value="FtsQ_DivIB_C"/>
    <property type="match status" value="1"/>
</dbReference>
<evidence type="ECO:0000256" key="6">
    <source>
        <dbReference type="ARBA" id="ARBA00023136"/>
    </source>
</evidence>
<evidence type="ECO:0000256" key="9">
    <source>
        <dbReference type="SAM" id="Phobius"/>
    </source>
</evidence>
<evidence type="ECO:0000256" key="7">
    <source>
        <dbReference type="ARBA" id="ARBA00023306"/>
    </source>
</evidence>
<evidence type="ECO:0000256" key="2">
    <source>
        <dbReference type="ARBA" id="ARBA00022475"/>
    </source>
</evidence>
<keyword evidence="6 9" id="KW-0472">Membrane</keyword>
<sequence length="349" mass="36698">MKRPEGYDRPPAGAERAAGPKTTAAKSAGAKPAAAKTARPKPGGRQSSGRSDHTNTEPITLPAADTIAPVSRLRAPDSSLSSAPASTEPRDSALTPAGARRKLRAARRARKLYEREEVRRFTWRSRRRRNVWLAALGTLAALVTFVLVGTFSPLMALRTIEVVGANRVPSEKIRSALDDQLGTPLPLVDFDAVQKELSAFTLIQSYVTESRPPNTLVVRVVEREPVGALVTESGFDLVDAAGVVIQSSAERPAGYATIDARAGVGSAGFRAAAAVIAALPADIRSTLDTVTAATTDDVTLTFVGGARVVWGSAEKSDFKAVVLAALIVSHPVGSVGEYDVSSPDSAVLR</sequence>
<dbReference type="PROSITE" id="PS51779">
    <property type="entry name" value="POTRA"/>
    <property type="match status" value="1"/>
</dbReference>
<dbReference type="Pfam" id="PF08478">
    <property type="entry name" value="POTRA_1"/>
    <property type="match status" value="1"/>
</dbReference>
<evidence type="ECO:0000256" key="3">
    <source>
        <dbReference type="ARBA" id="ARBA00022618"/>
    </source>
</evidence>
<feature type="compositionally biased region" description="Low complexity" evidence="8">
    <location>
        <begin position="9"/>
        <end position="44"/>
    </location>
</feature>
<dbReference type="PANTHER" id="PTHR37820:SF1">
    <property type="entry name" value="CELL DIVISION PROTEIN FTSQ"/>
    <property type="match status" value="1"/>
</dbReference>
<feature type="domain" description="POTRA" evidence="10">
    <location>
        <begin position="155"/>
        <end position="223"/>
    </location>
</feature>
<gene>
    <name evidence="11" type="ORF">E3T25_05695</name>
</gene>
<dbReference type="InterPro" id="IPR050487">
    <property type="entry name" value="FtsQ_DivIB"/>
</dbReference>
<dbReference type="Proteomes" id="UP000297851">
    <property type="component" value="Unassembled WGS sequence"/>
</dbReference>
<comment type="subcellular location">
    <subcellularLocation>
        <location evidence="1">Membrane</location>
    </subcellularLocation>
</comment>
<dbReference type="EMBL" id="SOGO01000017">
    <property type="protein sequence ID" value="TFD04486.1"/>
    <property type="molecule type" value="Genomic_DNA"/>
</dbReference>
<comment type="caution">
    <text evidence="11">The sequence shown here is derived from an EMBL/GenBank/DDBJ whole genome shotgun (WGS) entry which is preliminary data.</text>
</comment>
<evidence type="ECO:0000256" key="8">
    <source>
        <dbReference type="SAM" id="MobiDB-lite"/>
    </source>
</evidence>
<name>A0ABY2JIR6_9MICO</name>
<evidence type="ECO:0000313" key="11">
    <source>
        <dbReference type="EMBL" id="TFD04486.1"/>
    </source>
</evidence>
<feature type="transmembrane region" description="Helical" evidence="9">
    <location>
        <begin position="130"/>
        <end position="151"/>
    </location>
</feature>
<keyword evidence="2" id="KW-1003">Cell membrane</keyword>